<evidence type="ECO:0000313" key="2">
    <source>
        <dbReference type="Proteomes" id="UP000036513"/>
    </source>
</evidence>
<dbReference type="InterPro" id="IPR019587">
    <property type="entry name" value="Polyketide_cyclase/dehydratase"/>
</dbReference>
<organism evidence="1 2">
    <name type="scientific">Mycolicibacterium chlorophenolicum</name>
    <dbReference type="NCBI Taxonomy" id="37916"/>
    <lineage>
        <taxon>Bacteria</taxon>
        <taxon>Bacillati</taxon>
        <taxon>Actinomycetota</taxon>
        <taxon>Actinomycetes</taxon>
        <taxon>Mycobacteriales</taxon>
        <taxon>Mycobacteriaceae</taxon>
        <taxon>Mycolicibacterium</taxon>
    </lineage>
</organism>
<reference evidence="1 2" key="1">
    <citation type="journal article" date="2015" name="Genome Biol. Evol.">
        <title>Characterization of Three Mycobacterium spp. with Potential Use in Bioremediation by Genome Sequencing and Comparative Genomics.</title>
        <authorList>
            <person name="Das S."/>
            <person name="Pettersson B.M."/>
            <person name="Behra P.R."/>
            <person name="Ramesh M."/>
            <person name="Dasgupta S."/>
            <person name="Bhattacharya A."/>
            <person name="Kirsebom L.A."/>
        </authorList>
    </citation>
    <scope>NUCLEOTIDE SEQUENCE [LARGE SCALE GENOMIC DNA]</scope>
    <source>
        <strain evidence="1 2">DSM 43826</strain>
    </source>
</reference>
<dbReference type="InterPro" id="IPR023393">
    <property type="entry name" value="START-like_dom_sf"/>
</dbReference>
<comment type="caution">
    <text evidence="1">The sequence shown here is derived from an EMBL/GenBank/DDBJ whole genome shotgun (WGS) entry which is preliminary data.</text>
</comment>
<dbReference type="SMR" id="A0A0J6W936"/>
<dbReference type="EMBL" id="JYNL01000020">
    <property type="protein sequence ID" value="KMO78408.1"/>
    <property type="molecule type" value="Genomic_DNA"/>
</dbReference>
<dbReference type="RefSeq" id="WP_048469972.1">
    <property type="nucleotide sequence ID" value="NZ_JYNL01000020.1"/>
</dbReference>
<proteinExistence type="predicted"/>
<dbReference type="PATRIC" id="fig|37916.4.peg.2244"/>
<evidence type="ECO:0000313" key="1">
    <source>
        <dbReference type="EMBL" id="KMO78408.1"/>
    </source>
</evidence>
<dbReference type="AlphaFoldDB" id="A0A0J6W936"/>
<dbReference type="Gene3D" id="3.30.530.20">
    <property type="match status" value="1"/>
</dbReference>
<gene>
    <name evidence="1" type="ORF">MCHLDSM_02325</name>
</gene>
<dbReference type="CDD" id="cd07812">
    <property type="entry name" value="SRPBCC"/>
    <property type="match status" value="1"/>
</dbReference>
<name>A0A0J6W936_9MYCO</name>
<dbReference type="SUPFAM" id="SSF55961">
    <property type="entry name" value="Bet v1-like"/>
    <property type="match status" value="1"/>
</dbReference>
<dbReference type="Pfam" id="PF10604">
    <property type="entry name" value="Polyketide_cyc2"/>
    <property type="match status" value="1"/>
</dbReference>
<dbReference type="STRING" id="37916.MCHLDSM_02325"/>
<accession>A0A0J6W936</accession>
<sequence length="143" mass="15215">MAKLELSRSLPMSAGDAWQHVADLSSLGDWMTMHQGWRSELPDELTVGTTIVGVAGAKGMRNRVTWTIREFDPPSALAITGEGVGGTRYKLAMSVADTAQGCTFTVRMDLGGAPLFGPIGAAAVRAVKGDIDKSIKQFETLYA</sequence>
<protein>
    <submittedName>
        <fullName evidence="1">Toxin</fullName>
    </submittedName>
</protein>
<keyword evidence="2" id="KW-1185">Reference proteome</keyword>
<dbReference type="Proteomes" id="UP000036513">
    <property type="component" value="Unassembled WGS sequence"/>
</dbReference>